<evidence type="ECO:0000259" key="10">
    <source>
        <dbReference type="Pfam" id="PF00535"/>
    </source>
</evidence>
<keyword evidence="2" id="KW-1003">Cell membrane</keyword>
<name>A0A0R2MXG9_9LACO</name>
<dbReference type="InterPro" id="IPR001173">
    <property type="entry name" value="Glyco_trans_2-like"/>
</dbReference>
<feature type="domain" description="Glycosyltransferase 2-like" evidence="10">
    <location>
        <begin position="8"/>
        <end position="168"/>
    </location>
</feature>
<protein>
    <submittedName>
        <fullName evidence="11">Glycosyltransferase related enzyme</fullName>
    </submittedName>
</protein>
<dbReference type="GO" id="GO:0005886">
    <property type="term" value="C:plasma membrane"/>
    <property type="evidence" value="ECO:0007669"/>
    <property type="project" value="UniProtKB-SubCell"/>
</dbReference>
<dbReference type="OrthoDB" id="9807778at2"/>
<dbReference type="RefSeq" id="WP_054776672.1">
    <property type="nucleotide sequence ID" value="NZ_BBBX01000002.1"/>
</dbReference>
<comment type="similarity">
    <text evidence="8">Belongs to the glycosyltransferase 2 family. GtrB subfamily.</text>
</comment>
<accession>A0A0R2MXG9</accession>
<dbReference type="STRING" id="1293598.IV56_GL002248"/>
<reference evidence="11 12" key="1">
    <citation type="journal article" date="2015" name="Genome Announc.">
        <title>Expanding the biotechnology potential of lactobacilli through comparative genomics of 213 strains and associated genera.</title>
        <authorList>
            <person name="Sun Z."/>
            <person name="Harris H.M."/>
            <person name="McCann A."/>
            <person name="Guo C."/>
            <person name="Argimon S."/>
            <person name="Zhang W."/>
            <person name="Yang X."/>
            <person name="Jeffery I.B."/>
            <person name="Cooney J.C."/>
            <person name="Kagawa T.F."/>
            <person name="Liu W."/>
            <person name="Song Y."/>
            <person name="Salvetti E."/>
            <person name="Wrobel A."/>
            <person name="Rasinkangas P."/>
            <person name="Parkhill J."/>
            <person name="Rea M.C."/>
            <person name="O'Sullivan O."/>
            <person name="Ritari J."/>
            <person name="Douillard F.P."/>
            <person name="Paul Ross R."/>
            <person name="Yang R."/>
            <person name="Briner A.E."/>
            <person name="Felis G.E."/>
            <person name="de Vos W.M."/>
            <person name="Barrangou R."/>
            <person name="Klaenhammer T.R."/>
            <person name="Caufield P.W."/>
            <person name="Cui Y."/>
            <person name="Zhang H."/>
            <person name="O'Toole P.W."/>
        </authorList>
    </citation>
    <scope>NUCLEOTIDE SEQUENCE [LARGE SCALE GENOMIC DNA]</scope>
    <source>
        <strain evidence="11 12">DSM 24301</strain>
    </source>
</reference>
<dbReference type="Pfam" id="PF00535">
    <property type="entry name" value="Glycos_transf_2"/>
    <property type="match status" value="1"/>
</dbReference>
<evidence type="ECO:0000256" key="9">
    <source>
        <dbReference type="SAM" id="Phobius"/>
    </source>
</evidence>
<dbReference type="InterPro" id="IPR029044">
    <property type="entry name" value="Nucleotide-diphossugar_trans"/>
</dbReference>
<keyword evidence="7 9" id="KW-0472">Membrane</keyword>
<dbReference type="SUPFAM" id="SSF53448">
    <property type="entry name" value="Nucleotide-diphospho-sugar transferases"/>
    <property type="match status" value="1"/>
</dbReference>
<evidence type="ECO:0000256" key="5">
    <source>
        <dbReference type="ARBA" id="ARBA00022692"/>
    </source>
</evidence>
<feature type="transmembrane region" description="Helical" evidence="9">
    <location>
        <begin position="222"/>
        <end position="250"/>
    </location>
</feature>
<keyword evidence="6 9" id="KW-1133">Transmembrane helix</keyword>
<dbReference type="PANTHER" id="PTHR48090">
    <property type="entry name" value="UNDECAPRENYL-PHOSPHATE 4-DEOXY-4-FORMAMIDO-L-ARABINOSE TRANSFERASE-RELATED"/>
    <property type="match status" value="1"/>
</dbReference>
<evidence type="ECO:0000256" key="4">
    <source>
        <dbReference type="ARBA" id="ARBA00022679"/>
    </source>
</evidence>
<keyword evidence="5 9" id="KW-0812">Transmembrane</keyword>
<dbReference type="Proteomes" id="UP000050969">
    <property type="component" value="Unassembled WGS sequence"/>
</dbReference>
<dbReference type="PATRIC" id="fig|1293598.4.peg.2349"/>
<dbReference type="PANTHER" id="PTHR48090:SF1">
    <property type="entry name" value="PROPHAGE BACTOPRENOL GLUCOSYL TRANSFERASE HOMOLOG"/>
    <property type="match status" value="1"/>
</dbReference>
<keyword evidence="3" id="KW-0328">Glycosyltransferase</keyword>
<comment type="subcellular location">
    <subcellularLocation>
        <location evidence="1">Cell membrane</location>
        <topology evidence="1">Multi-pass membrane protein</topology>
    </subcellularLocation>
</comment>
<evidence type="ECO:0000256" key="3">
    <source>
        <dbReference type="ARBA" id="ARBA00022676"/>
    </source>
</evidence>
<evidence type="ECO:0000256" key="2">
    <source>
        <dbReference type="ARBA" id="ARBA00022475"/>
    </source>
</evidence>
<proteinExistence type="inferred from homology"/>
<dbReference type="FunFam" id="3.90.550.10:FF:000079">
    <property type="entry name" value="Probable glycosyl transferase"/>
    <property type="match status" value="1"/>
</dbReference>
<sequence length="322" mass="35846">MTTDPLVSIVLPVFNESEGIDNTLAVLSNYVRIRPERYELIFVDDGSQDDTVAKIQAAMAKNSAIRLVRFSRNFGHQLAITAGIRYTTGDAVVVMDADLQDPPSVIPAMLDQWQKGFSVVYGKRRHRSGETWFKKVTATTFYRLLAAMTKVDIPVDTGDFRLMDRQVVDILMTMNETDPYVRGMVSWVGFKQTAVLYDRQERTAGESKYPLRKMLNLAMNGLMSFSTAPLALASWLSGIALGISVLIVAISALLGDLALDTWILSSLFFLGSGGFLILGIIGTYIGRLFNQSRQRPLYIVEATYGFAQAKATPQYVQQRARM</sequence>
<evidence type="ECO:0000313" key="11">
    <source>
        <dbReference type="EMBL" id="KRO15482.1"/>
    </source>
</evidence>
<dbReference type="EMBL" id="JQCE01000064">
    <property type="protein sequence ID" value="KRO15482.1"/>
    <property type="molecule type" value="Genomic_DNA"/>
</dbReference>
<dbReference type="GO" id="GO:0016757">
    <property type="term" value="F:glycosyltransferase activity"/>
    <property type="evidence" value="ECO:0007669"/>
    <property type="project" value="UniProtKB-KW"/>
</dbReference>
<dbReference type="Gene3D" id="3.90.550.10">
    <property type="entry name" value="Spore Coat Polysaccharide Biosynthesis Protein SpsA, Chain A"/>
    <property type="match status" value="1"/>
</dbReference>
<dbReference type="AlphaFoldDB" id="A0A0R2MXG9"/>
<dbReference type="CDD" id="cd04187">
    <property type="entry name" value="DPM1_like_bac"/>
    <property type="match status" value="1"/>
</dbReference>
<evidence type="ECO:0000313" key="12">
    <source>
        <dbReference type="Proteomes" id="UP000050969"/>
    </source>
</evidence>
<evidence type="ECO:0000256" key="6">
    <source>
        <dbReference type="ARBA" id="ARBA00022989"/>
    </source>
</evidence>
<evidence type="ECO:0000256" key="7">
    <source>
        <dbReference type="ARBA" id="ARBA00023136"/>
    </source>
</evidence>
<organism evidence="11 12">
    <name type="scientific">Lacticaseibacillus saniviri JCM 17471 = DSM 24301</name>
    <dbReference type="NCBI Taxonomy" id="1293598"/>
    <lineage>
        <taxon>Bacteria</taxon>
        <taxon>Bacillati</taxon>
        <taxon>Bacillota</taxon>
        <taxon>Bacilli</taxon>
        <taxon>Lactobacillales</taxon>
        <taxon>Lactobacillaceae</taxon>
        <taxon>Lacticaseibacillus</taxon>
    </lineage>
</organism>
<evidence type="ECO:0000256" key="8">
    <source>
        <dbReference type="ARBA" id="ARBA00038152"/>
    </source>
</evidence>
<evidence type="ECO:0000256" key="1">
    <source>
        <dbReference type="ARBA" id="ARBA00004651"/>
    </source>
</evidence>
<feature type="transmembrane region" description="Helical" evidence="9">
    <location>
        <begin position="262"/>
        <end position="285"/>
    </location>
</feature>
<comment type="caution">
    <text evidence="11">The sequence shown here is derived from an EMBL/GenBank/DDBJ whole genome shotgun (WGS) entry which is preliminary data.</text>
</comment>
<keyword evidence="4 11" id="KW-0808">Transferase</keyword>
<gene>
    <name evidence="11" type="ORF">IV56_GL002248</name>
</gene>
<dbReference type="InterPro" id="IPR050256">
    <property type="entry name" value="Glycosyltransferase_2"/>
</dbReference>
<keyword evidence="12" id="KW-1185">Reference proteome</keyword>